<dbReference type="InterPro" id="IPR032675">
    <property type="entry name" value="LRR_dom_sf"/>
</dbReference>
<feature type="signal peptide" evidence="1">
    <location>
        <begin position="1"/>
        <end position="20"/>
    </location>
</feature>
<name>A0A518DKN1_9BACT</name>
<dbReference type="AlphaFoldDB" id="A0A518DKN1"/>
<dbReference type="KEGG" id="lcre:Pla8534_01400"/>
<evidence type="ECO:0008006" key="4">
    <source>
        <dbReference type="Google" id="ProtNLM"/>
    </source>
</evidence>
<proteinExistence type="predicted"/>
<dbReference type="Gene3D" id="3.80.10.10">
    <property type="entry name" value="Ribonuclease Inhibitor"/>
    <property type="match status" value="1"/>
</dbReference>
<evidence type="ECO:0000313" key="2">
    <source>
        <dbReference type="EMBL" id="QDU92393.1"/>
    </source>
</evidence>
<keyword evidence="1" id="KW-0732">Signal</keyword>
<organism evidence="2 3">
    <name type="scientific">Lignipirellula cremea</name>
    <dbReference type="NCBI Taxonomy" id="2528010"/>
    <lineage>
        <taxon>Bacteria</taxon>
        <taxon>Pseudomonadati</taxon>
        <taxon>Planctomycetota</taxon>
        <taxon>Planctomycetia</taxon>
        <taxon>Pirellulales</taxon>
        <taxon>Pirellulaceae</taxon>
        <taxon>Lignipirellula</taxon>
    </lineage>
</organism>
<accession>A0A518DKN1</accession>
<dbReference type="PROSITE" id="PS51257">
    <property type="entry name" value="PROKAR_LIPOPROTEIN"/>
    <property type="match status" value="1"/>
</dbReference>
<dbReference type="OrthoDB" id="232968at2"/>
<evidence type="ECO:0000256" key="1">
    <source>
        <dbReference type="SAM" id="SignalP"/>
    </source>
</evidence>
<feature type="chain" id="PRO_5021842453" description="Leucine Rich repeats (2 copies)" evidence="1">
    <location>
        <begin position="21"/>
        <end position="294"/>
    </location>
</feature>
<evidence type="ECO:0000313" key="3">
    <source>
        <dbReference type="Proteomes" id="UP000317648"/>
    </source>
</evidence>
<dbReference type="EMBL" id="CP036433">
    <property type="protein sequence ID" value="QDU92393.1"/>
    <property type="molecule type" value="Genomic_DNA"/>
</dbReference>
<protein>
    <recommendedName>
        <fullName evidence="4">Leucine Rich repeats (2 copies)</fullName>
    </recommendedName>
</protein>
<sequence precursor="true">MLRLLSYAILLASLTACVQAAPPRKLPQAPEVLIPLNARLSGRLENKTVQLSLTANEPITESQWTAIEGLPIQRLNLKGPGINDVAMARLKNVRVESLVLEHAAITEGGAAHLKEMTYLKNLSLIHTKLPPSAASTLAFHPSLESFSDDEKLGAEGMDQIATIPNLKRVRLAHGAANDNSVSALAKHPAIESLFLWPSGTYGLTNAALPALGSIPRLNDLTITDSVLDFDGGLSHLIQAKSLTKLTLRDVAITEEDLAKLKAALPDLAIEHTPMSEELRKKWDLAAEKRKRARP</sequence>
<dbReference type="Proteomes" id="UP000317648">
    <property type="component" value="Chromosome"/>
</dbReference>
<dbReference type="SUPFAM" id="SSF52047">
    <property type="entry name" value="RNI-like"/>
    <property type="match status" value="1"/>
</dbReference>
<reference evidence="2 3" key="1">
    <citation type="submission" date="2019-02" db="EMBL/GenBank/DDBJ databases">
        <title>Deep-cultivation of Planctomycetes and their phenomic and genomic characterization uncovers novel biology.</title>
        <authorList>
            <person name="Wiegand S."/>
            <person name="Jogler M."/>
            <person name="Boedeker C."/>
            <person name="Pinto D."/>
            <person name="Vollmers J."/>
            <person name="Rivas-Marin E."/>
            <person name="Kohn T."/>
            <person name="Peeters S.H."/>
            <person name="Heuer A."/>
            <person name="Rast P."/>
            <person name="Oberbeckmann S."/>
            <person name="Bunk B."/>
            <person name="Jeske O."/>
            <person name="Meyerdierks A."/>
            <person name="Storesund J.E."/>
            <person name="Kallscheuer N."/>
            <person name="Luecker S."/>
            <person name="Lage O.M."/>
            <person name="Pohl T."/>
            <person name="Merkel B.J."/>
            <person name="Hornburger P."/>
            <person name="Mueller R.-W."/>
            <person name="Bruemmer F."/>
            <person name="Labrenz M."/>
            <person name="Spormann A.M."/>
            <person name="Op den Camp H."/>
            <person name="Overmann J."/>
            <person name="Amann R."/>
            <person name="Jetten M.S.M."/>
            <person name="Mascher T."/>
            <person name="Medema M.H."/>
            <person name="Devos D.P."/>
            <person name="Kaster A.-K."/>
            <person name="Ovreas L."/>
            <person name="Rohde M."/>
            <person name="Galperin M.Y."/>
            <person name="Jogler C."/>
        </authorList>
    </citation>
    <scope>NUCLEOTIDE SEQUENCE [LARGE SCALE GENOMIC DNA]</scope>
    <source>
        <strain evidence="2 3">Pla85_3_4</strain>
    </source>
</reference>
<gene>
    <name evidence="2" type="ORF">Pla8534_01400</name>
</gene>
<keyword evidence="3" id="KW-1185">Reference proteome</keyword>
<dbReference type="RefSeq" id="WP_145048301.1">
    <property type="nucleotide sequence ID" value="NZ_CP036433.1"/>
</dbReference>